<reference evidence="10 11" key="1">
    <citation type="journal article" date="2018" name="Mol. Biol. Evol.">
        <title>Broad Genomic Sampling Reveals a Smut Pathogenic Ancestry of the Fungal Clade Ustilaginomycotina.</title>
        <authorList>
            <person name="Kijpornyongpan T."/>
            <person name="Mondo S.J."/>
            <person name="Barry K."/>
            <person name="Sandor L."/>
            <person name="Lee J."/>
            <person name="Lipzen A."/>
            <person name="Pangilinan J."/>
            <person name="LaButti K."/>
            <person name="Hainaut M."/>
            <person name="Henrissat B."/>
            <person name="Grigoriev I.V."/>
            <person name="Spatafora J.W."/>
            <person name="Aime M.C."/>
        </authorList>
    </citation>
    <scope>NUCLEOTIDE SEQUENCE [LARGE SCALE GENOMIC DNA]</scope>
    <source>
        <strain evidence="10 11">MCA 5214</strain>
    </source>
</reference>
<dbReference type="AlphaFoldDB" id="A0A316V0A6"/>
<dbReference type="SMART" id="SM00298">
    <property type="entry name" value="CHROMO"/>
    <property type="match status" value="1"/>
</dbReference>
<evidence type="ECO:0000256" key="3">
    <source>
        <dbReference type="ARBA" id="ARBA00018505"/>
    </source>
</evidence>
<dbReference type="InterPro" id="IPR026541">
    <property type="entry name" value="MRG_dom"/>
</dbReference>
<evidence type="ECO:0000256" key="5">
    <source>
        <dbReference type="ARBA" id="ARBA00023015"/>
    </source>
</evidence>
<dbReference type="STRING" id="1569628.A0A316V0A6"/>
<dbReference type="PROSITE" id="PS51640">
    <property type="entry name" value="MRG"/>
    <property type="match status" value="1"/>
</dbReference>
<feature type="compositionally biased region" description="Basic and acidic residues" evidence="8">
    <location>
        <begin position="117"/>
        <end position="126"/>
    </location>
</feature>
<organism evidence="10 11">
    <name type="scientific">Jaminaea rosea</name>
    <dbReference type="NCBI Taxonomy" id="1569628"/>
    <lineage>
        <taxon>Eukaryota</taxon>
        <taxon>Fungi</taxon>
        <taxon>Dikarya</taxon>
        <taxon>Basidiomycota</taxon>
        <taxon>Ustilaginomycotina</taxon>
        <taxon>Exobasidiomycetes</taxon>
        <taxon>Microstromatales</taxon>
        <taxon>Microstromatales incertae sedis</taxon>
        <taxon>Jaminaea</taxon>
    </lineage>
</organism>
<feature type="region of interest" description="Disordered" evidence="8">
    <location>
        <begin position="226"/>
        <end position="245"/>
    </location>
</feature>
<dbReference type="Pfam" id="PF05712">
    <property type="entry name" value="MRG"/>
    <property type="match status" value="1"/>
</dbReference>
<dbReference type="OrthoDB" id="124855at2759"/>
<comment type="similarity">
    <text evidence="2">Belongs to the MRG family.</text>
</comment>
<proteinExistence type="inferred from homology"/>
<evidence type="ECO:0000256" key="6">
    <source>
        <dbReference type="ARBA" id="ARBA00023163"/>
    </source>
</evidence>
<keyword evidence="11" id="KW-1185">Reference proteome</keyword>
<evidence type="ECO:0000256" key="7">
    <source>
        <dbReference type="ARBA" id="ARBA00023242"/>
    </source>
</evidence>
<evidence type="ECO:0000256" key="8">
    <source>
        <dbReference type="SAM" id="MobiDB-lite"/>
    </source>
</evidence>
<dbReference type="PIRSF" id="PIRSF038133">
    <property type="entry name" value="HAT_Nua4_EAF3/MRG15"/>
    <property type="match status" value="1"/>
</dbReference>
<evidence type="ECO:0000256" key="1">
    <source>
        <dbReference type="ARBA" id="ARBA00004123"/>
    </source>
</evidence>
<feature type="region of interest" description="Disordered" evidence="8">
    <location>
        <begin position="85"/>
        <end position="161"/>
    </location>
</feature>
<dbReference type="GO" id="GO:0032221">
    <property type="term" value="C:Rpd3S complex"/>
    <property type="evidence" value="ECO:0007669"/>
    <property type="project" value="TreeGrafter"/>
</dbReference>
<dbReference type="SUPFAM" id="SSF54160">
    <property type="entry name" value="Chromo domain-like"/>
    <property type="match status" value="1"/>
</dbReference>
<evidence type="ECO:0000256" key="4">
    <source>
        <dbReference type="ARBA" id="ARBA00022853"/>
    </source>
</evidence>
<keyword evidence="7" id="KW-0539">Nucleus</keyword>
<dbReference type="Gene3D" id="1.10.274.30">
    <property type="entry name" value="MRG domain"/>
    <property type="match status" value="1"/>
</dbReference>
<dbReference type="RefSeq" id="XP_025365524.1">
    <property type="nucleotide sequence ID" value="XM_025508986.1"/>
</dbReference>
<keyword evidence="6" id="KW-0804">Transcription</keyword>
<dbReference type="EMBL" id="KZ819662">
    <property type="protein sequence ID" value="PWN30912.1"/>
    <property type="molecule type" value="Genomic_DNA"/>
</dbReference>
<dbReference type="Gene3D" id="2.30.30.140">
    <property type="match status" value="1"/>
</dbReference>
<dbReference type="InterPro" id="IPR008676">
    <property type="entry name" value="MRG"/>
</dbReference>
<dbReference type="PANTHER" id="PTHR10880:SF15">
    <property type="entry name" value="MSL COMPLEX SUBUNIT 3"/>
    <property type="match status" value="1"/>
</dbReference>
<comment type="subcellular location">
    <subcellularLocation>
        <location evidence="1">Nucleus</location>
    </subcellularLocation>
</comment>
<dbReference type="GeneID" id="37030809"/>
<evidence type="ECO:0000256" key="2">
    <source>
        <dbReference type="ARBA" id="ARBA00009093"/>
    </source>
</evidence>
<gene>
    <name evidence="10" type="ORF">BDZ90DRAFT_27719</name>
</gene>
<keyword evidence="5" id="KW-0805">Transcription regulation</keyword>
<dbReference type="InterPro" id="IPR038217">
    <property type="entry name" value="MRG_C_sf"/>
</dbReference>
<dbReference type="PANTHER" id="PTHR10880">
    <property type="entry name" value="MORTALITY FACTOR 4-LIKE PROTEIN"/>
    <property type="match status" value="1"/>
</dbReference>
<feature type="domain" description="Chromo" evidence="9">
    <location>
        <begin position="17"/>
        <end position="79"/>
    </location>
</feature>
<sequence length="380" mass="40685">MNFSANEKVLCYHGPLIYQAKVLEAEIWTGVDPSEGGYTGPHYFVHYQGWKQSWDEWVPESRMLKLNDENIARQKALVAAAKQKSDAAKESSASSSAAAASSSKAGSSSTSAASRSRPRDSDESSSKRRNATGGAAGGDARGAKRARGGAGSADLANGAGGGAAGALDDEYLRKPEIKIVIPDSLKVQLVDDWENVTKKNMLVQLPKKPNVREVLKLYRDNVVQRKKAAKTGGSSSSNSAGGGVAQSTPLAVVDEVLQGLEVYFDKSLGNNLLYRFERQQFLKHKKGGAGAAGAAAGATADKSAAADDRQPSEIYGAEHLLRLFVNLPSIIAHTTMDSESVGILREHLDDFLAFMVKEKPKLFGKYYIETSPEYSRLSGI</sequence>
<name>A0A316V0A6_9BASI</name>
<evidence type="ECO:0000313" key="11">
    <source>
        <dbReference type="Proteomes" id="UP000245884"/>
    </source>
</evidence>
<dbReference type="InterPro" id="IPR016197">
    <property type="entry name" value="Chromo-like_dom_sf"/>
</dbReference>
<dbReference type="Pfam" id="PF22732">
    <property type="entry name" value="MSL3_chromo-like"/>
    <property type="match status" value="1"/>
</dbReference>
<dbReference type="InterPro" id="IPR000953">
    <property type="entry name" value="Chromo/chromo_shadow_dom"/>
</dbReference>
<dbReference type="CDD" id="cd18983">
    <property type="entry name" value="CBD_MSL3_like"/>
    <property type="match status" value="1"/>
</dbReference>
<feature type="compositionally biased region" description="Low complexity" evidence="8">
    <location>
        <begin position="90"/>
        <end position="115"/>
    </location>
</feature>
<evidence type="ECO:0000313" key="10">
    <source>
        <dbReference type="EMBL" id="PWN30912.1"/>
    </source>
</evidence>
<protein>
    <recommendedName>
        <fullName evidence="3">Chromatin modification-related protein EAF3</fullName>
    </recommendedName>
</protein>
<keyword evidence="4" id="KW-0156">Chromatin regulator</keyword>
<dbReference type="InterPro" id="IPR053820">
    <property type="entry name" value="MSL3_chromo-like"/>
</dbReference>
<dbReference type="GO" id="GO:0006355">
    <property type="term" value="P:regulation of DNA-templated transcription"/>
    <property type="evidence" value="ECO:0007669"/>
    <property type="project" value="InterPro"/>
</dbReference>
<evidence type="ECO:0000259" key="9">
    <source>
        <dbReference type="SMART" id="SM00298"/>
    </source>
</evidence>
<dbReference type="GO" id="GO:0035267">
    <property type="term" value="C:NuA4 histone acetyltransferase complex"/>
    <property type="evidence" value="ECO:0007669"/>
    <property type="project" value="TreeGrafter"/>
</dbReference>
<accession>A0A316V0A6</accession>
<feature type="compositionally biased region" description="Low complexity" evidence="8">
    <location>
        <begin position="230"/>
        <end position="239"/>
    </location>
</feature>
<dbReference type="GO" id="GO:0006338">
    <property type="term" value="P:chromatin remodeling"/>
    <property type="evidence" value="ECO:0007669"/>
    <property type="project" value="UniProtKB-ARBA"/>
</dbReference>
<dbReference type="Proteomes" id="UP000245884">
    <property type="component" value="Unassembled WGS sequence"/>
</dbReference>